<keyword evidence="1" id="KW-0732">Signal</keyword>
<reference evidence="3 4" key="1">
    <citation type="submission" date="2021-08" db="EMBL/GenBank/DDBJ databases">
        <authorList>
            <person name="Peeters C."/>
        </authorList>
    </citation>
    <scope>NUCLEOTIDE SEQUENCE [LARGE SCALE GENOMIC DNA]</scope>
    <source>
        <strain evidence="3 4">LMG 21510</strain>
    </source>
</reference>
<keyword evidence="4" id="KW-1185">Reference proteome</keyword>
<feature type="domain" description="BON" evidence="2">
    <location>
        <begin position="149"/>
        <end position="217"/>
    </location>
</feature>
<evidence type="ECO:0000256" key="1">
    <source>
        <dbReference type="ARBA" id="ARBA00022729"/>
    </source>
</evidence>
<dbReference type="Gene3D" id="3.30.1340.30">
    <property type="match status" value="3"/>
</dbReference>
<dbReference type="EMBL" id="CAJZAH010000001">
    <property type="protein sequence ID" value="CAG9166586.1"/>
    <property type="molecule type" value="Genomic_DNA"/>
</dbReference>
<evidence type="ECO:0000259" key="2">
    <source>
        <dbReference type="PROSITE" id="PS50914"/>
    </source>
</evidence>
<protein>
    <recommendedName>
        <fullName evidence="2">BON domain-containing protein</fullName>
    </recommendedName>
</protein>
<organism evidence="3 4">
    <name type="scientific">Cupriavidus respiraculi</name>
    <dbReference type="NCBI Taxonomy" id="195930"/>
    <lineage>
        <taxon>Bacteria</taxon>
        <taxon>Pseudomonadati</taxon>
        <taxon>Pseudomonadota</taxon>
        <taxon>Betaproteobacteria</taxon>
        <taxon>Burkholderiales</taxon>
        <taxon>Burkholderiaceae</taxon>
        <taxon>Cupriavidus</taxon>
    </lineage>
</organism>
<dbReference type="PROSITE" id="PS50914">
    <property type="entry name" value="BON"/>
    <property type="match status" value="3"/>
</dbReference>
<dbReference type="SMART" id="SM00749">
    <property type="entry name" value="BON"/>
    <property type="match status" value="3"/>
</dbReference>
<dbReference type="InterPro" id="IPR014004">
    <property type="entry name" value="Transpt-assoc_nodulatn_dom_bac"/>
</dbReference>
<dbReference type="PANTHER" id="PTHR34606:SF4">
    <property type="entry name" value="OUTER MEMBRANE LIPOPROTEIN DOLP"/>
    <property type="match status" value="1"/>
</dbReference>
<proteinExistence type="predicted"/>
<gene>
    <name evidence="3" type="ORF">LMG21510_00443</name>
</gene>
<sequence length="217" mass="23093">MTGDIQLKEHVVEELAWNPAVDATQIGVQVRDGIVTLTGHLDSHAAKYAAEEAIGRVPGVKGLAVEIDVRLPDDARRTDADIARAASNILAWTSVLPADRIRVMVEGGCVTLSGTVDWQYQRQAAERAVAGLYGVVSVANAISVRPAVSPDDVRQRIANAIERQAQEDASHVTVSVKDGVVTLSGSVRTWAERVAAFDAAWSAPGVVKVSNLIQVNL</sequence>
<accession>A0ABM8WGU1</accession>
<dbReference type="InterPro" id="IPR007055">
    <property type="entry name" value="BON_dom"/>
</dbReference>
<evidence type="ECO:0000313" key="4">
    <source>
        <dbReference type="Proteomes" id="UP000721236"/>
    </source>
</evidence>
<dbReference type="Pfam" id="PF04972">
    <property type="entry name" value="BON"/>
    <property type="match status" value="3"/>
</dbReference>
<dbReference type="RefSeq" id="WP_224039326.1">
    <property type="nucleotide sequence ID" value="NZ_CAJZAH010000001.1"/>
</dbReference>
<feature type="domain" description="BON" evidence="2">
    <location>
        <begin position="78"/>
        <end position="146"/>
    </location>
</feature>
<dbReference type="PANTHER" id="PTHR34606">
    <property type="entry name" value="BON DOMAIN-CONTAINING PROTEIN"/>
    <property type="match status" value="1"/>
</dbReference>
<feature type="domain" description="BON" evidence="2">
    <location>
        <begin position="3"/>
        <end position="71"/>
    </location>
</feature>
<evidence type="ECO:0000313" key="3">
    <source>
        <dbReference type="EMBL" id="CAG9166586.1"/>
    </source>
</evidence>
<dbReference type="InterPro" id="IPR051686">
    <property type="entry name" value="Lipoprotein_DolP"/>
</dbReference>
<comment type="caution">
    <text evidence="3">The sequence shown here is derived from an EMBL/GenBank/DDBJ whole genome shotgun (WGS) entry which is preliminary data.</text>
</comment>
<dbReference type="Proteomes" id="UP000721236">
    <property type="component" value="Unassembled WGS sequence"/>
</dbReference>
<name>A0ABM8WGU1_9BURK</name>